<feature type="modified residue" description="4-aspartylphosphate" evidence="7">
    <location>
        <position position="26"/>
    </location>
</feature>
<keyword evidence="5" id="KW-0010">Activator</keyword>
<dbReference type="GO" id="GO:0032993">
    <property type="term" value="C:protein-DNA complex"/>
    <property type="evidence" value="ECO:0007669"/>
    <property type="project" value="TreeGrafter"/>
</dbReference>
<dbReference type="PROSITE" id="PS50110">
    <property type="entry name" value="RESPONSE_REGULATORY"/>
    <property type="match status" value="1"/>
</dbReference>
<evidence type="ECO:0000256" key="3">
    <source>
        <dbReference type="ARBA" id="ARBA00023015"/>
    </source>
</evidence>
<dbReference type="SUPFAM" id="SSF52172">
    <property type="entry name" value="CheY-like"/>
    <property type="match status" value="1"/>
</dbReference>
<reference evidence="11" key="2">
    <citation type="submission" date="2021-04" db="EMBL/GenBank/DDBJ databases">
        <authorList>
            <person name="Gilroy R."/>
        </authorList>
    </citation>
    <scope>NUCLEOTIDE SEQUENCE</scope>
    <source>
        <strain evidence="11">6627</strain>
    </source>
</reference>
<evidence type="ECO:0000313" key="11">
    <source>
        <dbReference type="EMBL" id="HIX01970.1"/>
    </source>
</evidence>
<dbReference type="AlphaFoldDB" id="A0A9D1UWW9"/>
<dbReference type="CDD" id="cd00383">
    <property type="entry name" value="trans_reg_C"/>
    <property type="match status" value="1"/>
</dbReference>
<name>A0A9D1UWW9_9LACO</name>
<dbReference type="InterPro" id="IPR001789">
    <property type="entry name" value="Sig_transdc_resp-reg_receiver"/>
</dbReference>
<keyword evidence="2" id="KW-0902">Two-component regulatory system</keyword>
<dbReference type="FunFam" id="1.10.10.10:FF:000018">
    <property type="entry name" value="DNA-binding response regulator ResD"/>
    <property type="match status" value="1"/>
</dbReference>
<keyword evidence="4 8" id="KW-0238">DNA-binding</keyword>
<evidence type="ECO:0000259" key="10">
    <source>
        <dbReference type="PROSITE" id="PS51755"/>
    </source>
</evidence>
<dbReference type="Gene3D" id="3.40.50.2300">
    <property type="match status" value="1"/>
</dbReference>
<sequence>MVYNTTEITDVMDFIQHKHVAGIIWDLDATTKEETLPFIQKIRETFNKPILALASKKDLDYEMQLFALHVDGYLVEPYEYEEVIVRIQQAMWSRAVHSHQKVPELFEPEINIDDQVTSDFIPADEIQDTHHNHHNHIKLDDLLLDIDHYRVLKNGTDLGLTPKEFKLLYFLVQNKGQVLSREQLLRGVWEYNDLGTSRIVDIHISHLRDKIEPDPQHPKYIKTVRGFGYSFEGKTIKER</sequence>
<dbReference type="GO" id="GO:0006355">
    <property type="term" value="P:regulation of DNA-templated transcription"/>
    <property type="evidence" value="ECO:0007669"/>
    <property type="project" value="InterPro"/>
</dbReference>
<comment type="caution">
    <text evidence="11">The sequence shown here is derived from an EMBL/GenBank/DDBJ whole genome shotgun (WGS) entry which is preliminary data.</text>
</comment>
<evidence type="ECO:0000259" key="9">
    <source>
        <dbReference type="PROSITE" id="PS50110"/>
    </source>
</evidence>
<dbReference type="InterPro" id="IPR011006">
    <property type="entry name" value="CheY-like_superfamily"/>
</dbReference>
<dbReference type="GO" id="GO:0000156">
    <property type="term" value="F:phosphorelay response regulator activity"/>
    <property type="evidence" value="ECO:0007669"/>
    <property type="project" value="TreeGrafter"/>
</dbReference>
<keyword evidence="1 7" id="KW-0597">Phosphoprotein</keyword>
<dbReference type="InterPro" id="IPR036388">
    <property type="entry name" value="WH-like_DNA-bd_sf"/>
</dbReference>
<dbReference type="Gene3D" id="1.10.10.10">
    <property type="entry name" value="Winged helix-like DNA-binding domain superfamily/Winged helix DNA-binding domain"/>
    <property type="match status" value="1"/>
</dbReference>
<feature type="domain" description="OmpR/PhoB-type" evidence="10">
    <location>
        <begin position="134"/>
        <end position="233"/>
    </location>
</feature>
<gene>
    <name evidence="11" type="ORF">H9861_04370</name>
</gene>
<evidence type="ECO:0000256" key="8">
    <source>
        <dbReference type="PROSITE-ProRule" id="PRU01091"/>
    </source>
</evidence>
<proteinExistence type="predicted"/>
<evidence type="ECO:0000256" key="6">
    <source>
        <dbReference type="ARBA" id="ARBA00023163"/>
    </source>
</evidence>
<evidence type="ECO:0000256" key="4">
    <source>
        <dbReference type="ARBA" id="ARBA00023125"/>
    </source>
</evidence>
<evidence type="ECO:0000256" key="5">
    <source>
        <dbReference type="ARBA" id="ARBA00023159"/>
    </source>
</evidence>
<dbReference type="GO" id="GO:0000976">
    <property type="term" value="F:transcription cis-regulatory region binding"/>
    <property type="evidence" value="ECO:0007669"/>
    <property type="project" value="TreeGrafter"/>
</dbReference>
<dbReference type="Proteomes" id="UP000823963">
    <property type="component" value="Unassembled WGS sequence"/>
</dbReference>
<keyword evidence="3" id="KW-0805">Transcription regulation</keyword>
<dbReference type="InterPro" id="IPR016032">
    <property type="entry name" value="Sig_transdc_resp-reg_C-effctor"/>
</dbReference>
<dbReference type="InterPro" id="IPR001867">
    <property type="entry name" value="OmpR/PhoB-type_DNA-bd"/>
</dbReference>
<dbReference type="SUPFAM" id="SSF46894">
    <property type="entry name" value="C-terminal effector domain of the bipartite response regulators"/>
    <property type="match status" value="1"/>
</dbReference>
<dbReference type="GO" id="GO:0005829">
    <property type="term" value="C:cytosol"/>
    <property type="evidence" value="ECO:0007669"/>
    <property type="project" value="TreeGrafter"/>
</dbReference>
<accession>A0A9D1UWW9</accession>
<organism evidence="11 12">
    <name type="scientific">Candidatus Ligilactobacillus excrementigallinarum</name>
    <dbReference type="NCBI Taxonomy" id="2838641"/>
    <lineage>
        <taxon>Bacteria</taxon>
        <taxon>Bacillati</taxon>
        <taxon>Bacillota</taxon>
        <taxon>Bacilli</taxon>
        <taxon>Lactobacillales</taxon>
        <taxon>Lactobacillaceae</taxon>
        <taxon>Ligilactobacillus</taxon>
    </lineage>
</organism>
<feature type="DNA-binding region" description="OmpR/PhoB-type" evidence="8">
    <location>
        <begin position="134"/>
        <end position="233"/>
    </location>
</feature>
<protein>
    <submittedName>
        <fullName evidence="11">Response regulator transcription factor</fullName>
    </submittedName>
</protein>
<dbReference type="EMBL" id="DXFP01000036">
    <property type="protein sequence ID" value="HIX01970.1"/>
    <property type="molecule type" value="Genomic_DNA"/>
</dbReference>
<evidence type="ECO:0000256" key="7">
    <source>
        <dbReference type="PROSITE-ProRule" id="PRU00169"/>
    </source>
</evidence>
<evidence type="ECO:0000256" key="1">
    <source>
        <dbReference type="ARBA" id="ARBA00022553"/>
    </source>
</evidence>
<dbReference type="PROSITE" id="PS51755">
    <property type="entry name" value="OMPR_PHOB"/>
    <property type="match status" value="1"/>
</dbReference>
<reference evidence="11" key="1">
    <citation type="journal article" date="2021" name="PeerJ">
        <title>Extensive microbial diversity within the chicken gut microbiome revealed by metagenomics and culture.</title>
        <authorList>
            <person name="Gilroy R."/>
            <person name="Ravi A."/>
            <person name="Getino M."/>
            <person name="Pursley I."/>
            <person name="Horton D.L."/>
            <person name="Alikhan N.F."/>
            <person name="Baker D."/>
            <person name="Gharbi K."/>
            <person name="Hall N."/>
            <person name="Watson M."/>
            <person name="Adriaenssens E.M."/>
            <person name="Foster-Nyarko E."/>
            <person name="Jarju S."/>
            <person name="Secka A."/>
            <person name="Antonio M."/>
            <person name="Oren A."/>
            <person name="Chaudhuri R.R."/>
            <person name="La Ragione R."/>
            <person name="Hildebrand F."/>
            <person name="Pallen M.J."/>
        </authorList>
    </citation>
    <scope>NUCLEOTIDE SEQUENCE</scope>
    <source>
        <strain evidence="11">6627</strain>
    </source>
</reference>
<keyword evidence="6" id="KW-0804">Transcription</keyword>
<dbReference type="InterPro" id="IPR039420">
    <property type="entry name" value="WalR-like"/>
</dbReference>
<dbReference type="PANTHER" id="PTHR48111:SF1">
    <property type="entry name" value="TWO-COMPONENT RESPONSE REGULATOR ORR33"/>
    <property type="match status" value="1"/>
</dbReference>
<evidence type="ECO:0000256" key="2">
    <source>
        <dbReference type="ARBA" id="ARBA00023012"/>
    </source>
</evidence>
<feature type="domain" description="Response regulatory" evidence="9">
    <location>
        <begin position="1"/>
        <end position="91"/>
    </location>
</feature>
<dbReference type="SMART" id="SM00862">
    <property type="entry name" value="Trans_reg_C"/>
    <property type="match status" value="1"/>
</dbReference>
<dbReference type="Pfam" id="PF00486">
    <property type="entry name" value="Trans_reg_C"/>
    <property type="match status" value="1"/>
</dbReference>
<evidence type="ECO:0000313" key="12">
    <source>
        <dbReference type="Proteomes" id="UP000823963"/>
    </source>
</evidence>
<dbReference type="PANTHER" id="PTHR48111">
    <property type="entry name" value="REGULATOR OF RPOS"/>
    <property type="match status" value="1"/>
</dbReference>